<dbReference type="InterPro" id="IPR002347">
    <property type="entry name" value="SDR_fam"/>
</dbReference>
<evidence type="ECO:0000313" key="5">
    <source>
        <dbReference type="Proteomes" id="UP000306585"/>
    </source>
</evidence>
<comment type="caution">
    <text evidence="4">The sequence shown here is derived from an EMBL/GenBank/DDBJ whole genome shotgun (WGS) entry which is preliminary data.</text>
</comment>
<keyword evidence="5" id="KW-1185">Reference proteome</keyword>
<dbReference type="PANTHER" id="PTHR43391">
    <property type="entry name" value="RETINOL DEHYDROGENASE-RELATED"/>
    <property type="match status" value="1"/>
</dbReference>
<dbReference type="AlphaFoldDB" id="A0A5R9GQC1"/>
<accession>A0A5R9GQC1</accession>
<keyword evidence="3" id="KW-0560">Oxidoreductase</keyword>
<dbReference type="CDD" id="cd05233">
    <property type="entry name" value="SDR_c"/>
    <property type="match status" value="1"/>
</dbReference>
<comment type="similarity">
    <text evidence="1">Belongs to the short-chain dehydrogenases/reductases (SDR) family.</text>
</comment>
<evidence type="ECO:0000313" key="4">
    <source>
        <dbReference type="EMBL" id="TLS68491.1"/>
    </source>
</evidence>
<proteinExistence type="inferred from homology"/>
<dbReference type="InterPro" id="IPR036291">
    <property type="entry name" value="NAD(P)-bd_dom_sf"/>
</dbReference>
<dbReference type="Pfam" id="PF00106">
    <property type="entry name" value="adh_short"/>
    <property type="match status" value="1"/>
</dbReference>
<dbReference type="Gene3D" id="3.40.50.720">
    <property type="entry name" value="NAD(P)-binding Rossmann-like Domain"/>
    <property type="match status" value="1"/>
</dbReference>
<name>A0A5R9GQC1_9PROT</name>
<keyword evidence="2" id="KW-0521">NADP</keyword>
<gene>
    <name evidence="4" type="ORF">FEF65_01890</name>
</gene>
<sequence length="135" mass="14353">MQQRGFGRILNIASTAAFQPGPGMGAYFASKAYLLSYSEALAFELEGGAVTATCLCPGATESEFFAVAAMEDSGLVKGKLLPTAADVAALGYRAMQKGQTLAIHGIFNRLRIQSLRLAPRRIVTAITAAILKRER</sequence>
<dbReference type="GO" id="GO:0016491">
    <property type="term" value="F:oxidoreductase activity"/>
    <property type="evidence" value="ECO:0007669"/>
    <property type="project" value="UniProtKB-KW"/>
</dbReference>
<dbReference type="Proteomes" id="UP000306585">
    <property type="component" value="Unassembled WGS sequence"/>
</dbReference>
<evidence type="ECO:0000256" key="3">
    <source>
        <dbReference type="ARBA" id="ARBA00023002"/>
    </source>
</evidence>
<dbReference type="PANTHER" id="PTHR43391:SF14">
    <property type="entry name" value="DEHYDROGENASE_REDUCTASE SDR FAMILY PROTEIN 7-LIKE"/>
    <property type="match status" value="1"/>
</dbReference>
<organism evidence="4 5">
    <name type="scientific">Mariprofundus erugo</name>
    <dbReference type="NCBI Taxonomy" id="2528639"/>
    <lineage>
        <taxon>Bacteria</taxon>
        <taxon>Pseudomonadati</taxon>
        <taxon>Pseudomonadota</taxon>
        <taxon>Candidatius Mariprofundia</taxon>
        <taxon>Mariprofundales</taxon>
        <taxon>Mariprofundaceae</taxon>
        <taxon>Mariprofundus</taxon>
    </lineage>
</organism>
<dbReference type="EMBL" id="VBRY01000002">
    <property type="protein sequence ID" value="TLS68491.1"/>
    <property type="molecule type" value="Genomic_DNA"/>
</dbReference>
<dbReference type="PRINTS" id="PR00081">
    <property type="entry name" value="GDHRDH"/>
</dbReference>
<protein>
    <submittedName>
        <fullName evidence="4">SDR family NAD(P)-dependent oxidoreductase</fullName>
    </submittedName>
</protein>
<reference evidence="4 5" key="1">
    <citation type="journal article" date="2019" name="Appl. Environ. Microbiol.">
        <title>Environmental Evidence and Genomic Insight of Iron-oxidizing Bacteria Preference Towards More Corrosion Resistant Stainless Steel at Higher Salinities.</title>
        <authorList>
            <person name="Garrison C.E."/>
            <person name="Price K.A."/>
            <person name="Field E.K."/>
        </authorList>
    </citation>
    <scope>NUCLEOTIDE SEQUENCE [LARGE SCALE GENOMIC DNA]</scope>
    <source>
        <strain evidence="4 5">P3</strain>
    </source>
</reference>
<evidence type="ECO:0000256" key="1">
    <source>
        <dbReference type="ARBA" id="ARBA00006484"/>
    </source>
</evidence>
<evidence type="ECO:0000256" key="2">
    <source>
        <dbReference type="ARBA" id="ARBA00022857"/>
    </source>
</evidence>
<dbReference type="SUPFAM" id="SSF51735">
    <property type="entry name" value="NAD(P)-binding Rossmann-fold domains"/>
    <property type="match status" value="1"/>
</dbReference>